<dbReference type="OrthoDB" id="6160142at2759"/>
<feature type="domain" description="Sushi" evidence="6">
    <location>
        <begin position="612"/>
        <end position="673"/>
    </location>
</feature>
<feature type="domain" description="Sushi" evidence="6">
    <location>
        <begin position="298"/>
        <end position="359"/>
    </location>
</feature>
<dbReference type="PANTHER" id="PTHR19325:SF575">
    <property type="entry name" value="LOCOMOTION-RELATED PROTEIN HIKARU GENKI"/>
    <property type="match status" value="1"/>
</dbReference>
<dbReference type="EMBL" id="VXIV02002491">
    <property type="protein sequence ID" value="KAF6025137.1"/>
    <property type="molecule type" value="Genomic_DNA"/>
</dbReference>
<keyword evidence="1 5" id="KW-0768">Sushi</keyword>
<comment type="caution">
    <text evidence="5">Lacks conserved residue(s) required for the propagation of feature annotation.</text>
</comment>
<keyword evidence="4" id="KW-0325">Glycoprotein</keyword>
<evidence type="ECO:0000256" key="2">
    <source>
        <dbReference type="ARBA" id="ARBA00022737"/>
    </source>
</evidence>
<dbReference type="PROSITE" id="PS50923">
    <property type="entry name" value="SUSHI"/>
    <property type="match status" value="5"/>
</dbReference>
<evidence type="ECO:0000313" key="7">
    <source>
        <dbReference type="EMBL" id="KAF6025137.1"/>
    </source>
</evidence>
<dbReference type="Pfam" id="PF00084">
    <property type="entry name" value="Sushi"/>
    <property type="match status" value="3"/>
</dbReference>
<feature type="domain" description="Sushi" evidence="6">
    <location>
        <begin position="102"/>
        <end position="166"/>
    </location>
</feature>
<comment type="caution">
    <text evidence="7">The sequence shown here is derived from an EMBL/GenBank/DDBJ whole genome shotgun (WGS) entry which is preliminary data.</text>
</comment>
<accession>A0A7J7JGI7</accession>
<dbReference type="SUPFAM" id="SSF57535">
    <property type="entry name" value="Complement control module/SCR domain"/>
    <property type="match status" value="4"/>
</dbReference>
<feature type="domain" description="Sushi" evidence="6">
    <location>
        <begin position="422"/>
        <end position="489"/>
    </location>
</feature>
<feature type="domain" description="Sushi" evidence="6">
    <location>
        <begin position="542"/>
        <end position="611"/>
    </location>
</feature>
<dbReference type="CDD" id="cd00033">
    <property type="entry name" value="CCP"/>
    <property type="match status" value="1"/>
</dbReference>
<name>A0A7J7JGI7_BUGNE</name>
<dbReference type="Gene3D" id="2.20.28.230">
    <property type="match status" value="1"/>
</dbReference>
<dbReference type="InterPro" id="IPR000436">
    <property type="entry name" value="Sushi_SCR_CCP_dom"/>
</dbReference>
<dbReference type="InterPro" id="IPR035976">
    <property type="entry name" value="Sushi/SCR/CCP_sf"/>
</dbReference>
<protein>
    <submittedName>
        <fullName evidence="7">SVEP1</fullName>
    </submittedName>
</protein>
<keyword evidence="3" id="KW-1015">Disulfide bond</keyword>
<proteinExistence type="predicted"/>
<dbReference type="SMART" id="SM00032">
    <property type="entry name" value="CCP"/>
    <property type="match status" value="6"/>
</dbReference>
<keyword evidence="8" id="KW-1185">Reference proteome</keyword>
<evidence type="ECO:0000313" key="8">
    <source>
        <dbReference type="Proteomes" id="UP000593567"/>
    </source>
</evidence>
<evidence type="ECO:0000256" key="4">
    <source>
        <dbReference type="ARBA" id="ARBA00023180"/>
    </source>
</evidence>
<reference evidence="7" key="1">
    <citation type="submission" date="2020-06" db="EMBL/GenBank/DDBJ databases">
        <title>Draft genome of Bugula neritina, a colonial animal packing powerful symbionts and potential medicines.</title>
        <authorList>
            <person name="Rayko M."/>
        </authorList>
    </citation>
    <scope>NUCLEOTIDE SEQUENCE [LARGE SCALE GENOMIC DNA]</scope>
    <source>
        <strain evidence="7">Kwan_BN1</strain>
    </source>
</reference>
<evidence type="ECO:0000256" key="3">
    <source>
        <dbReference type="ARBA" id="ARBA00023157"/>
    </source>
</evidence>
<organism evidence="7 8">
    <name type="scientific">Bugula neritina</name>
    <name type="common">Brown bryozoan</name>
    <name type="synonym">Sertularia neritina</name>
    <dbReference type="NCBI Taxonomy" id="10212"/>
    <lineage>
        <taxon>Eukaryota</taxon>
        <taxon>Metazoa</taxon>
        <taxon>Spiralia</taxon>
        <taxon>Lophotrochozoa</taxon>
        <taxon>Bryozoa</taxon>
        <taxon>Gymnolaemata</taxon>
        <taxon>Cheilostomatida</taxon>
        <taxon>Flustrina</taxon>
        <taxon>Buguloidea</taxon>
        <taxon>Bugulidae</taxon>
        <taxon>Bugula</taxon>
    </lineage>
</organism>
<keyword evidence="2" id="KW-0677">Repeat</keyword>
<gene>
    <name evidence="7" type="ORF">EB796_016553</name>
</gene>
<dbReference type="Proteomes" id="UP000593567">
    <property type="component" value="Unassembled WGS sequence"/>
</dbReference>
<sequence>MPFTISSTPGEEVYMGCYFDYTTVADRNFIPRSNTSTAYDCMEHCFSLDAPFASHNLKFTDDNCACADHFSDYAKLDDKICESSEPPSANVAFRSVYQAWRTYCPPHGNVNNSVNYTNIHAVYNYSKADTQLLFSCVDGYKLNTNSGPTVCDPQTRVWTPVLTCIDIECSNVVPTTENLTVSSANRGYLATINYTCLTGHYFSDNSSVHTSVCVSSEDWSITEPQICSPIKCDEPEEVAGTDMDIVGVHYPLPVHHDCVLGYAINPGTTISGRERQTMECLENGEWNFTAHSPCLHKKVCPVLNIYEAVGNTSDIEYETVVEFTCNTGFILAHGSTQEDMIATCLHTAQWDKVVPDCRAIKCDEPEEVAGTDMDIVGVHYPLPVHYDCVLGYALNPGTTISGRERQTMECLENGEWNFTAHSPCLHKKVCPVLNVYEAVGNTSDIEYETVVEFTCNTGFILAHGSTQEDMIATCLHTAQWDKVVPDCRANLTVTVGDLSYLSSINYTCDDGHYFPDNSTFHSSICDAAETWTLTGDQLCSPARCPDPQPGVLSNMTILGVYYNQTVEYECNYGCSVNPLNHTITGAEPIIELTITCQSDGTWDSEAIVCKLNVCPELDVLGGVPNTTLAHFSTTVSVLCDVGFKMADGVSPSDMISTCLANSSWSNDIPDCDYNMTMLNSQLRLEGRHYLDWATFVCDPGYEYADGTNEQKSQCVEHPDTGVAWLPFSHNECIRVNCGYNNLSCVDEMYVYSSPSGYVNRSSDPADYTFFEDKLEVFVKPKYMLMLFMSDGSEEHLTGHGYLSCNHTSRWNDAVFINCSGK</sequence>
<dbReference type="PANTHER" id="PTHR19325">
    <property type="entry name" value="COMPLEMENT COMPONENT-RELATED SUSHI DOMAIN-CONTAINING"/>
    <property type="match status" value="1"/>
</dbReference>
<evidence type="ECO:0000256" key="1">
    <source>
        <dbReference type="ARBA" id="ARBA00022659"/>
    </source>
</evidence>
<evidence type="ECO:0000259" key="6">
    <source>
        <dbReference type="PROSITE" id="PS50923"/>
    </source>
</evidence>
<dbReference type="InterPro" id="IPR050350">
    <property type="entry name" value="Compl-Cell_Adhes-Reg"/>
</dbReference>
<evidence type="ECO:0000256" key="5">
    <source>
        <dbReference type="PROSITE-ProRule" id="PRU00302"/>
    </source>
</evidence>
<dbReference type="AlphaFoldDB" id="A0A7J7JGI7"/>
<dbReference type="Gene3D" id="2.10.70.10">
    <property type="entry name" value="Complement Module, domain 1"/>
    <property type="match status" value="5"/>
</dbReference>